<dbReference type="CDD" id="cd00082">
    <property type="entry name" value="HisKA"/>
    <property type="match status" value="1"/>
</dbReference>
<dbReference type="InterPro" id="IPR003661">
    <property type="entry name" value="HisK_dim/P_dom"/>
</dbReference>
<dbReference type="SUPFAM" id="SSF47226">
    <property type="entry name" value="Histidine-containing phosphotransfer domain, HPT domain"/>
    <property type="match status" value="1"/>
</dbReference>
<dbReference type="PANTHER" id="PTHR45339:SF1">
    <property type="entry name" value="HYBRID SIGNAL TRANSDUCTION HISTIDINE KINASE J"/>
    <property type="match status" value="1"/>
</dbReference>
<dbReference type="SMART" id="SM00448">
    <property type="entry name" value="REC"/>
    <property type="match status" value="2"/>
</dbReference>
<evidence type="ECO:0000256" key="16">
    <source>
        <dbReference type="ARBA" id="ARBA00068150"/>
    </source>
</evidence>
<dbReference type="InterPro" id="IPR036097">
    <property type="entry name" value="HisK_dim/P_sf"/>
</dbReference>
<feature type="modified residue" description="4-aspartylphosphate" evidence="19">
    <location>
        <position position="1043"/>
    </location>
</feature>
<evidence type="ECO:0000259" key="25">
    <source>
        <dbReference type="PROSITE" id="PS50894"/>
    </source>
</evidence>
<evidence type="ECO:0000256" key="18">
    <source>
        <dbReference type="PROSITE-ProRule" id="PRU00110"/>
    </source>
</evidence>
<dbReference type="InterPro" id="IPR001789">
    <property type="entry name" value="Sig_transdc_resp-reg_receiver"/>
</dbReference>
<dbReference type="GO" id="GO:0005886">
    <property type="term" value="C:plasma membrane"/>
    <property type="evidence" value="ECO:0007669"/>
    <property type="project" value="UniProtKB-SubCell"/>
</dbReference>
<dbReference type="Pfam" id="PF01627">
    <property type="entry name" value="Hpt"/>
    <property type="match status" value="1"/>
</dbReference>
<dbReference type="SMART" id="SM00091">
    <property type="entry name" value="PAS"/>
    <property type="match status" value="2"/>
</dbReference>
<dbReference type="PROSITE" id="PS50894">
    <property type="entry name" value="HPT"/>
    <property type="match status" value="1"/>
</dbReference>
<dbReference type="InterPro" id="IPR013656">
    <property type="entry name" value="PAS_4"/>
</dbReference>
<keyword evidence="13" id="KW-0902">Two-component regulatory system</keyword>
<dbReference type="InterPro" id="IPR003594">
    <property type="entry name" value="HATPase_dom"/>
</dbReference>
<reference evidence="26" key="1">
    <citation type="submission" date="2021-11" db="EMBL/GenBank/DDBJ databases">
        <title>Streptomyces corallinus and Kineosporia corallina sp. nov., two new coral-derived marine actinobacteria.</title>
        <authorList>
            <person name="Buangrab K."/>
            <person name="Sutthacheep M."/>
            <person name="Yeemin T."/>
            <person name="Harunari E."/>
            <person name="Igarashi Y."/>
            <person name="Sripreechasak P."/>
            <person name="Kanchanasin P."/>
            <person name="Tanasupawat S."/>
            <person name="Phongsopitanun W."/>
        </authorList>
    </citation>
    <scope>NUCLEOTIDE SEQUENCE</scope>
    <source>
        <strain evidence="26">JCM 31032</strain>
    </source>
</reference>
<evidence type="ECO:0000256" key="4">
    <source>
        <dbReference type="ARBA" id="ARBA00012438"/>
    </source>
</evidence>
<dbReference type="InterPro" id="IPR008207">
    <property type="entry name" value="Sig_transdc_His_kin_Hpt_dom"/>
</dbReference>
<dbReference type="GO" id="GO:0005524">
    <property type="term" value="F:ATP binding"/>
    <property type="evidence" value="ECO:0007669"/>
    <property type="project" value="UniProtKB-KW"/>
</dbReference>
<evidence type="ECO:0000256" key="5">
    <source>
        <dbReference type="ARBA" id="ARBA00022475"/>
    </source>
</evidence>
<evidence type="ECO:0000256" key="7">
    <source>
        <dbReference type="ARBA" id="ARBA00022679"/>
    </source>
</evidence>
<evidence type="ECO:0000259" key="24">
    <source>
        <dbReference type="PROSITE" id="PS50112"/>
    </source>
</evidence>
<evidence type="ECO:0000256" key="11">
    <source>
        <dbReference type="ARBA" id="ARBA00022840"/>
    </source>
</evidence>
<dbReference type="Gene3D" id="1.10.287.130">
    <property type="match status" value="1"/>
</dbReference>
<feature type="region of interest" description="Disordered" evidence="20">
    <location>
        <begin position="951"/>
        <end position="985"/>
    </location>
</feature>
<dbReference type="InterPro" id="IPR036641">
    <property type="entry name" value="HPT_dom_sf"/>
</dbReference>
<dbReference type="InterPro" id="IPR011006">
    <property type="entry name" value="CheY-like_superfamily"/>
</dbReference>
<comment type="catalytic activity">
    <reaction evidence="1">
        <text>ATP + protein L-histidine = ADP + protein N-phospho-L-histidine.</text>
        <dbReference type="EC" id="2.7.13.3"/>
    </reaction>
</comment>
<dbReference type="SUPFAM" id="SSF55874">
    <property type="entry name" value="ATPase domain of HSP90 chaperone/DNA topoisomerase II/histidine kinase"/>
    <property type="match status" value="1"/>
</dbReference>
<keyword evidence="6 19" id="KW-0597">Phosphoprotein</keyword>
<dbReference type="RefSeq" id="WP_231448365.1">
    <property type="nucleotide sequence ID" value="NZ_JAJOMB010000022.1"/>
</dbReference>
<feature type="modified residue" description="4-aspartylphosphate" evidence="19">
    <location>
        <position position="877"/>
    </location>
</feature>
<dbReference type="InterPro" id="IPR000014">
    <property type="entry name" value="PAS"/>
</dbReference>
<evidence type="ECO:0000256" key="2">
    <source>
        <dbReference type="ARBA" id="ARBA00004651"/>
    </source>
</evidence>
<keyword evidence="11" id="KW-0067">ATP-binding</keyword>
<dbReference type="CDD" id="cd16922">
    <property type="entry name" value="HATPase_EvgS-ArcB-TorS-like"/>
    <property type="match status" value="1"/>
</dbReference>
<dbReference type="InterPro" id="IPR036890">
    <property type="entry name" value="HATPase_C_sf"/>
</dbReference>
<feature type="domain" description="PAS" evidence="24">
    <location>
        <begin position="330"/>
        <end position="400"/>
    </location>
</feature>
<dbReference type="InterPro" id="IPR035965">
    <property type="entry name" value="PAS-like_dom_sf"/>
</dbReference>
<feature type="domain" description="PAS" evidence="24">
    <location>
        <begin position="446"/>
        <end position="516"/>
    </location>
</feature>
<evidence type="ECO:0000259" key="23">
    <source>
        <dbReference type="PROSITE" id="PS50110"/>
    </source>
</evidence>
<name>A0A9X1NK39_9ACTN</name>
<dbReference type="InterPro" id="IPR004358">
    <property type="entry name" value="Sig_transdc_His_kin-like_C"/>
</dbReference>
<evidence type="ECO:0000256" key="1">
    <source>
        <dbReference type="ARBA" id="ARBA00000085"/>
    </source>
</evidence>
<dbReference type="EC" id="2.7.13.3" evidence="4"/>
<feature type="transmembrane region" description="Helical" evidence="21">
    <location>
        <begin position="289"/>
        <end position="312"/>
    </location>
</feature>
<keyword evidence="12 21" id="KW-1133">Transmembrane helix</keyword>
<feature type="domain" description="Response regulatory" evidence="23">
    <location>
        <begin position="994"/>
        <end position="1110"/>
    </location>
</feature>
<dbReference type="PROSITE" id="PS50112">
    <property type="entry name" value="PAS"/>
    <property type="match status" value="2"/>
</dbReference>
<dbReference type="Gene3D" id="3.40.50.2300">
    <property type="match status" value="2"/>
</dbReference>
<feature type="modified residue" description="Phosphohistidine" evidence="18">
    <location>
        <position position="1261"/>
    </location>
</feature>
<evidence type="ECO:0000256" key="10">
    <source>
        <dbReference type="ARBA" id="ARBA00022777"/>
    </source>
</evidence>
<evidence type="ECO:0000256" key="20">
    <source>
        <dbReference type="SAM" id="MobiDB-lite"/>
    </source>
</evidence>
<dbReference type="FunFam" id="1.10.287.130:FF:000002">
    <property type="entry name" value="Two-component osmosensing histidine kinase"/>
    <property type="match status" value="1"/>
</dbReference>
<dbReference type="InterPro" id="IPR005467">
    <property type="entry name" value="His_kinase_dom"/>
</dbReference>
<keyword evidence="27" id="KW-1185">Reference proteome</keyword>
<evidence type="ECO:0000256" key="13">
    <source>
        <dbReference type="ARBA" id="ARBA00023012"/>
    </source>
</evidence>
<organism evidence="26 27">
    <name type="scientific">Kineosporia babensis</name>
    <dbReference type="NCBI Taxonomy" id="499548"/>
    <lineage>
        <taxon>Bacteria</taxon>
        <taxon>Bacillati</taxon>
        <taxon>Actinomycetota</taxon>
        <taxon>Actinomycetes</taxon>
        <taxon>Kineosporiales</taxon>
        <taxon>Kineosporiaceae</taxon>
        <taxon>Kineosporia</taxon>
    </lineage>
</organism>
<dbReference type="Pfam" id="PF02518">
    <property type="entry name" value="HATPase_c"/>
    <property type="match status" value="1"/>
</dbReference>
<dbReference type="Gene3D" id="3.30.450.20">
    <property type="entry name" value="PAS domain"/>
    <property type="match status" value="3"/>
</dbReference>
<evidence type="ECO:0000256" key="3">
    <source>
        <dbReference type="ARBA" id="ARBA00006402"/>
    </source>
</evidence>
<evidence type="ECO:0000256" key="12">
    <source>
        <dbReference type="ARBA" id="ARBA00022989"/>
    </source>
</evidence>
<keyword evidence="5" id="KW-1003">Cell membrane</keyword>
<dbReference type="EMBL" id="JAJOMB010000022">
    <property type="protein sequence ID" value="MCD5315545.1"/>
    <property type="molecule type" value="Genomic_DNA"/>
</dbReference>
<proteinExistence type="inferred from homology"/>
<dbReference type="PROSITE" id="PS50109">
    <property type="entry name" value="HIS_KIN"/>
    <property type="match status" value="1"/>
</dbReference>
<dbReference type="NCBIfam" id="TIGR00229">
    <property type="entry name" value="sensory_box"/>
    <property type="match status" value="2"/>
</dbReference>
<dbReference type="PROSITE" id="PS50110">
    <property type="entry name" value="RESPONSE_REGULATORY"/>
    <property type="match status" value="2"/>
</dbReference>
<comment type="subcellular location">
    <subcellularLocation>
        <location evidence="2">Cell membrane</location>
        <topology evidence="2">Multi-pass membrane protein</topology>
    </subcellularLocation>
</comment>
<evidence type="ECO:0000259" key="22">
    <source>
        <dbReference type="PROSITE" id="PS50109"/>
    </source>
</evidence>
<keyword evidence="10" id="KW-0418">Kinase</keyword>
<evidence type="ECO:0000256" key="6">
    <source>
        <dbReference type="ARBA" id="ARBA00022553"/>
    </source>
</evidence>
<feature type="region of interest" description="Disordered" evidence="20">
    <location>
        <begin position="1167"/>
        <end position="1200"/>
    </location>
</feature>
<dbReference type="CDD" id="cd17546">
    <property type="entry name" value="REC_hyHK_CKI1_RcsC-like"/>
    <property type="match status" value="2"/>
</dbReference>
<dbReference type="Pfam" id="PF00512">
    <property type="entry name" value="HisKA"/>
    <property type="match status" value="1"/>
</dbReference>
<comment type="caution">
    <text evidence="26">The sequence shown here is derived from an EMBL/GenBank/DDBJ whole genome shotgun (WGS) entry which is preliminary data.</text>
</comment>
<comment type="subunit">
    <text evidence="15">At low DSF concentrations, interacts with RpfF.</text>
</comment>
<dbReference type="FunFam" id="3.30.565.10:FF:000010">
    <property type="entry name" value="Sensor histidine kinase RcsC"/>
    <property type="match status" value="1"/>
</dbReference>
<dbReference type="SUPFAM" id="SSF52172">
    <property type="entry name" value="CheY-like"/>
    <property type="match status" value="2"/>
</dbReference>
<dbReference type="SMART" id="SM00388">
    <property type="entry name" value="HisKA"/>
    <property type="match status" value="1"/>
</dbReference>
<sequence length="1325" mass="141665">MTLATTPAETPRRDRPGDHRHLGRFIGTLALLAVLIVVPTTAAVISYDRMVRSNAEREMQNTADLASVFLREQSSGLATLIGSVAGDNNLAEALENPRTQDTQDAVARVLRTLAAAGTDISTVFVVDADYQVVGDLPDRVAAGYDLGAQAWVPEIDPAAPYSVSSVFQSDLTGNDVNLTAVPVRGHSGGLLGYVAISQRISGYQRYVDSYASGRGVRLSVLDASDRLVADSEGAAGQGIAESVRLARGRSVLAGSGQIVAVSTPSAGENGYGWRVVAQEDEATAMRPAVFFRAAAIGTGAVLLISAVVVAAVRRRANFAARQATYSLSENQRRLQDLANSSPGVLLRLTPDGTVDFCSVGGEQLLGIPVEELAGRELAPFLMAESDPETADRLKELVRSGEQQVFLARTRGPGGTRRIVECNFRIRNEGVDEIWGSLQDVTDRLSARDQVEQLFQLSADFMAVADFGGRLVQTNPVWSAALGIGPDQLLGLRFEEVFHVEDQRRVADQLVRLVTEPGVATFENRYVREASVHTLLWTVASDPDRRLIYAVGRDITAQKDLQNALAETRDQAVEASRLKSEFVATMSHEIRTPMNGVIGLTDLLLGTPLTETQRRYVEGVRTAGDALLTVINDILDFSKIEAGRLLLDKVDFRLEDVVDDVVTLVRQNASAKGLELNVEYGAGVPFALNGDPGRLRQILLNLTHNAVKFTESGGVSIAVTPGAARSDGLVSVDFAVTDTGIGIEPARLDLLFEPFRQADEGTSRAYGGTGLGLSISRRLADLMGGTIRATSEIGRGATFVAELVFAPAADWGRSVRGRDARGLAVLVVDDNEVNRLVMTTQLTRWGMRPVAAGSADEALDMLTNRSAPVGGYDLAVVDMHMPEKDGMTLIEQVRRVPALANLPVILVSSGAEVDEQEALARGIAARLTKPVRQSDLFSALTRVSLPAVESAAAASPDPVASADSPEPVPESVLEPEPEAAQPVAAPEGSAREGFRLLLVEDNDINQTVALGILSQLGYQVDVAGHGEQALTMTEQHDYDAILMDCQMPVMDGYTATVELRKRPATREVPIIAMTAATFAADRQRCFDSGMDDFIAKPVRSATLQATLNRWLRIGTDEPPAGRAQKVQPMAPHYSAVRDRVAAFRDNEHVTVIPTAVNPAPAAVGVLEEDSRPAVPRQAGPTEETLVEERPSAGAPDGSGQEVPVIAETQERITELLGEGSDFEIELVRDIISSFLSRSVDLFQRLGLAVAADDSEAAYLHSHSLAGAGLNLGTVRVVEIARVIEAEARAGRAGQCGQLMIDLEVALDQARVNLRDLAAGLPEPGTG</sequence>
<accession>A0A9X1NK39</accession>
<dbReference type="Pfam" id="PF00072">
    <property type="entry name" value="Response_reg"/>
    <property type="match status" value="2"/>
</dbReference>
<evidence type="ECO:0000256" key="8">
    <source>
        <dbReference type="ARBA" id="ARBA00022692"/>
    </source>
</evidence>
<feature type="domain" description="Histidine kinase" evidence="22">
    <location>
        <begin position="584"/>
        <end position="806"/>
    </location>
</feature>
<dbReference type="Proteomes" id="UP001138997">
    <property type="component" value="Unassembled WGS sequence"/>
</dbReference>
<evidence type="ECO:0000256" key="9">
    <source>
        <dbReference type="ARBA" id="ARBA00022741"/>
    </source>
</evidence>
<keyword evidence="9" id="KW-0547">Nucleotide-binding</keyword>
<feature type="domain" description="HPt" evidence="25">
    <location>
        <begin position="1222"/>
        <end position="1319"/>
    </location>
</feature>
<dbReference type="SUPFAM" id="SSF55785">
    <property type="entry name" value="PYP-like sensor domain (PAS domain)"/>
    <property type="match status" value="2"/>
</dbReference>
<evidence type="ECO:0000256" key="14">
    <source>
        <dbReference type="ARBA" id="ARBA00023136"/>
    </source>
</evidence>
<protein>
    <recommendedName>
        <fullName evidence="17">Circadian input-output histidine kinase CikA</fullName>
        <ecNumber evidence="4">2.7.13.3</ecNumber>
    </recommendedName>
    <alternativeName>
        <fullName evidence="16">Sensory/regulatory protein RpfC</fullName>
    </alternativeName>
</protein>
<dbReference type="SUPFAM" id="SSF47384">
    <property type="entry name" value="Homodimeric domain of signal transducing histidine kinase"/>
    <property type="match status" value="1"/>
</dbReference>
<dbReference type="Gene3D" id="3.30.565.10">
    <property type="entry name" value="Histidine kinase-like ATPase, C-terminal domain"/>
    <property type="match status" value="1"/>
</dbReference>
<gene>
    <name evidence="26" type="ORF">LR394_32070</name>
</gene>
<evidence type="ECO:0000256" key="15">
    <source>
        <dbReference type="ARBA" id="ARBA00064003"/>
    </source>
</evidence>
<evidence type="ECO:0000313" key="27">
    <source>
        <dbReference type="Proteomes" id="UP001138997"/>
    </source>
</evidence>
<evidence type="ECO:0000313" key="26">
    <source>
        <dbReference type="EMBL" id="MCD5315545.1"/>
    </source>
</evidence>
<comment type="similarity">
    <text evidence="3">In the N-terminal section; belongs to the phytochrome family.</text>
</comment>
<dbReference type="Gene3D" id="1.20.120.160">
    <property type="entry name" value="HPT domain"/>
    <property type="match status" value="1"/>
</dbReference>
<keyword evidence="8 21" id="KW-0812">Transmembrane</keyword>
<dbReference type="GO" id="GO:0000155">
    <property type="term" value="F:phosphorelay sensor kinase activity"/>
    <property type="evidence" value="ECO:0007669"/>
    <property type="project" value="InterPro"/>
</dbReference>
<dbReference type="SMART" id="SM00387">
    <property type="entry name" value="HATPase_c"/>
    <property type="match status" value="1"/>
</dbReference>
<feature type="domain" description="Response regulatory" evidence="23">
    <location>
        <begin position="823"/>
        <end position="943"/>
    </location>
</feature>
<evidence type="ECO:0000256" key="19">
    <source>
        <dbReference type="PROSITE-ProRule" id="PRU00169"/>
    </source>
</evidence>
<evidence type="ECO:0000256" key="17">
    <source>
        <dbReference type="ARBA" id="ARBA00074306"/>
    </source>
</evidence>
<evidence type="ECO:0000256" key="21">
    <source>
        <dbReference type="SAM" id="Phobius"/>
    </source>
</evidence>
<dbReference type="PANTHER" id="PTHR45339">
    <property type="entry name" value="HYBRID SIGNAL TRANSDUCTION HISTIDINE KINASE J"/>
    <property type="match status" value="1"/>
</dbReference>
<keyword evidence="14 21" id="KW-0472">Membrane</keyword>
<feature type="transmembrane region" description="Helical" evidence="21">
    <location>
        <begin position="25"/>
        <end position="47"/>
    </location>
</feature>
<dbReference type="CDD" id="cd00130">
    <property type="entry name" value="PAS"/>
    <property type="match status" value="2"/>
</dbReference>
<dbReference type="PRINTS" id="PR00344">
    <property type="entry name" value="BCTRLSENSOR"/>
</dbReference>
<dbReference type="Pfam" id="PF08448">
    <property type="entry name" value="PAS_4"/>
    <property type="match status" value="2"/>
</dbReference>
<keyword evidence="7" id="KW-0808">Transferase</keyword>